<reference evidence="2 3" key="1">
    <citation type="submission" date="2019-03" db="EMBL/GenBank/DDBJ databases">
        <title>Single cell metagenomics reveals metabolic interactions within the superorganism composed of flagellate Streblomastix strix and complex community of Bacteroidetes bacteria on its surface.</title>
        <authorList>
            <person name="Treitli S.C."/>
            <person name="Kolisko M."/>
            <person name="Husnik F."/>
            <person name="Keeling P."/>
            <person name="Hampl V."/>
        </authorList>
    </citation>
    <scope>NUCLEOTIDE SEQUENCE [LARGE SCALE GENOMIC DNA]</scope>
    <source>
        <strain evidence="2">ST1C</strain>
    </source>
</reference>
<dbReference type="SUPFAM" id="SSF53067">
    <property type="entry name" value="Actin-like ATPase domain"/>
    <property type="match status" value="2"/>
</dbReference>
<comment type="similarity">
    <text evidence="1">Belongs to the actin family.</text>
</comment>
<dbReference type="OrthoDB" id="5132116at2759"/>
<dbReference type="Proteomes" id="UP000324800">
    <property type="component" value="Unassembled WGS sequence"/>
</dbReference>
<dbReference type="AlphaFoldDB" id="A0A5J4WU96"/>
<evidence type="ECO:0000313" key="3">
    <source>
        <dbReference type="Proteomes" id="UP000324800"/>
    </source>
</evidence>
<sequence length="360" mass="39652">MGGIIEDYPNVVIPTAVGNIQKSPTQIIDANERRFCFGEEILTSTQPMMIVPAVEKGIVKNWDLLEKIFIHSLTQMSFASLEGRNVMIGEKPLNSKPAREKLAEILFESLGSSNVYIQLETALVLYGSGRTTGLVVDIGAGITSMVPIYEGYGLGQAVNQLEFGGHDVSEMLLKKVLSDRKGHGWYSVDNIRLQEMKEKVCSVALDYQAEIKTVKRASGNEIRYELPDGRMININGADRLRIGEALFQPSIAGITDKGIHDKVFDSVSKSDNEIRGMLWCNVVLAGGTSMMNGLPERLQKDLKLLAGSSTRVNIHAMPDRRNLSWTGGQVVASLRAFKEFSVGRAEYGEVGPSVIHRKCY</sequence>
<dbReference type="EMBL" id="SNRW01001029">
    <property type="protein sequence ID" value="KAA6398126.1"/>
    <property type="molecule type" value="Genomic_DNA"/>
</dbReference>
<dbReference type="Pfam" id="PF00022">
    <property type="entry name" value="Actin"/>
    <property type="match status" value="1"/>
</dbReference>
<name>A0A5J4WU96_9EUKA</name>
<dbReference type="InterPro" id="IPR004000">
    <property type="entry name" value="Actin"/>
</dbReference>
<gene>
    <name evidence="2" type="ORF">EZS28_006346</name>
</gene>
<organism evidence="2 3">
    <name type="scientific">Streblomastix strix</name>
    <dbReference type="NCBI Taxonomy" id="222440"/>
    <lineage>
        <taxon>Eukaryota</taxon>
        <taxon>Metamonada</taxon>
        <taxon>Preaxostyla</taxon>
        <taxon>Oxymonadida</taxon>
        <taxon>Streblomastigidae</taxon>
        <taxon>Streblomastix</taxon>
    </lineage>
</organism>
<dbReference type="Gene3D" id="3.90.640.10">
    <property type="entry name" value="Actin, Chain A, domain 4"/>
    <property type="match status" value="1"/>
</dbReference>
<dbReference type="Gene3D" id="3.30.420.40">
    <property type="match status" value="2"/>
</dbReference>
<proteinExistence type="inferred from homology"/>
<dbReference type="PANTHER" id="PTHR11937">
    <property type="entry name" value="ACTIN"/>
    <property type="match status" value="1"/>
</dbReference>
<evidence type="ECO:0000256" key="1">
    <source>
        <dbReference type="RuleBase" id="RU000487"/>
    </source>
</evidence>
<dbReference type="InterPro" id="IPR043129">
    <property type="entry name" value="ATPase_NBD"/>
</dbReference>
<accession>A0A5J4WU96</accession>
<evidence type="ECO:0000313" key="2">
    <source>
        <dbReference type="EMBL" id="KAA6398126.1"/>
    </source>
</evidence>
<dbReference type="SMART" id="SM00268">
    <property type="entry name" value="ACTIN"/>
    <property type="match status" value="1"/>
</dbReference>
<protein>
    <submittedName>
        <fullName evidence="2">Putative Actin</fullName>
    </submittedName>
</protein>
<comment type="caution">
    <text evidence="2">The sequence shown here is derived from an EMBL/GenBank/DDBJ whole genome shotgun (WGS) entry which is preliminary data.</text>
</comment>
<dbReference type="PRINTS" id="PR00190">
    <property type="entry name" value="ACTIN"/>
</dbReference>